<protein>
    <submittedName>
        <fullName evidence="3">M15 family metallopeptidase</fullName>
    </submittedName>
</protein>
<dbReference type="InterPro" id="IPR009045">
    <property type="entry name" value="Zn_M74/Hedgehog-like"/>
</dbReference>
<sequence>MTWYTENGWPACGPDELDRSPIPGTNIVVPLQRGIPNTILKAFLAAINQFVESAYNSRGGSDEGGWTGTNSVPTSNHLGGTATDYNWSDHPMGVALAGWHGSDLVPGEQEPAVRDVLKFFTYKGIQLVWWGNDWNSPKDSMHFQMGYGTYEHQDICLEFIAKFILPSGFSTYRPSGGGVVTTPVTGSALSILMRAIAPTSVDEARVAALLPGVVRCFDEGAISTVPRRAMWFAQVGHESAGFRYQEEVASGAAYEGRIDLGNIRPGDGVRFKGRDFIQITGRHNYSELSSWAFAKGLVPTPTFFVDNPGALATDEYAFVGTTWYWTTQRRMNDASDARDIELATRYINGGLNGLADRKARYATANSLGELLLAIATETDSEEELMATLTTLKVKSLSIYATPGEDDVLLINMLRAIDAHGNHEDYVEKQARLGDADALFRVARTAAGRGIFGDAPFAVNQACAVLAAIKGITVAEIKEQLKGQAA</sequence>
<evidence type="ECO:0000259" key="2">
    <source>
        <dbReference type="Pfam" id="PF13539"/>
    </source>
</evidence>
<gene>
    <name evidence="3" type="ORF">ORI27_14150</name>
</gene>
<dbReference type="Pfam" id="PF13539">
    <property type="entry name" value="Peptidase_M15_4"/>
    <property type="match status" value="1"/>
</dbReference>
<dbReference type="InterPro" id="IPR023346">
    <property type="entry name" value="Lysozyme-like_dom_sf"/>
</dbReference>
<proteinExistence type="predicted"/>
<feature type="region of interest" description="Disordered" evidence="1">
    <location>
        <begin position="58"/>
        <end position="77"/>
    </location>
</feature>
<dbReference type="SUPFAM" id="SSF55166">
    <property type="entry name" value="Hedgehog/DD-peptidase"/>
    <property type="match status" value="1"/>
</dbReference>
<accession>A0ABT3SEA2</accession>
<reference evidence="3 4" key="1">
    <citation type="submission" date="2022-11" db="EMBL/GenBank/DDBJ databases">
        <title>Mycobacterium sp. nov.</title>
        <authorList>
            <person name="Papic B."/>
            <person name="Spicic S."/>
            <person name="Duvnjak S."/>
        </authorList>
    </citation>
    <scope>NUCLEOTIDE SEQUENCE [LARGE SCALE GENOMIC DNA]</scope>
    <source>
        <strain evidence="3 4">CVI_P4</strain>
    </source>
</reference>
<dbReference type="Gene3D" id="1.10.530.10">
    <property type="match status" value="1"/>
</dbReference>
<evidence type="ECO:0000256" key="1">
    <source>
        <dbReference type="SAM" id="MobiDB-lite"/>
    </source>
</evidence>
<organism evidence="3 4">
    <name type="scientific">Mycobacterium pinniadriaticum</name>
    <dbReference type="NCBI Taxonomy" id="2994102"/>
    <lineage>
        <taxon>Bacteria</taxon>
        <taxon>Bacillati</taxon>
        <taxon>Actinomycetota</taxon>
        <taxon>Actinomycetes</taxon>
        <taxon>Mycobacteriales</taxon>
        <taxon>Mycobacteriaceae</taxon>
        <taxon>Mycobacterium</taxon>
    </lineage>
</organism>
<dbReference type="SUPFAM" id="SSF53955">
    <property type="entry name" value="Lysozyme-like"/>
    <property type="match status" value="1"/>
</dbReference>
<dbReference type="InterPro" id="IPR052354">
    <property type="entry name" value="Cell_Wall_Dynamics_Protein"/>
</dbReference>
<dbReference type="PANTHER" id="PTHR34408:SF1">
    <property type="entry name" value="GLYCOSYL HYDROLASE FAMILY 19 DOMAIN-CONTAINING PROTEIN HI_1415"/>
    <property type="match status" value="1"/>
</dbReference>
<dbReference type="EMBL" id="JAPJDO010000010">
    <property type="protein sequence ID" value="MCX2937848.1"/>
    <property type="molecule type" value="Genomic_DNA"/>
</dbReference>
<keyword evidence="4" id="KW-1185">Reference proteome</keyword>
<feature type="compositionally biased region" description="Polar residues" evidence="1">
    <location>
        <begin position="68"/>
        <end position="77"/>
    </location>
</feature>
<comment type="caution">
    <text evidence="3">The sequence shown here is derived from an EMBL/GenBank/DDBJ whole genome shotgun (WGS) entry which is preliminary data.</text>
</comment>
<dbReference type="RefSeq" id="WP_265997509.1">
    <property type="nucleotide sequence ID" value="NZ_JAPJDN010000010.1"/>
</dbReference>
<feature type="domain" description="Peptidase M15C" evidence="2">
    <location>
        <begin position="73"/>
        <end position="145"/>
    </location>
</feature>
<dbReference type="Gene3D" id="3.30.1380.10">
    <property type="match status" value="1"/>
</dbReference>
<name>A0ABT3SEA2_9MYCO</name>
<dbReference type="InterPro" id="IPR039561">
    <property type="entry name" value="Peptidase_M15C"/>
</dbReference>
<dbReference type="PANTHER" id="PTHR34408">
    <property type="entry name" value="FAMILY PROTEIN, PUTATIVE-RELATED"/>
    <property type="match status" value="1"/>
</dbReference>
<evidence type="ECO:0000313" key="4">
    <source>
        <dbReference type="Proteomes" id="UP001300745"/>
    </source>
</evidence>
<dbReference type="Proteomes" id="UP001300745">
    <property type="component" value="Unassembled WGS sequence"/>
</dbReference>
<evidence type="ECO:0000313" key="3">
    <source>
        <dbReference type="EMBL" id="MCX2937848.1"/>
    </source>
</evidence>